<feature type="region of interest" description="Disordered" evidence="1">
    <location>
        <begin position="51"/>
        <end position="75"/>
    </location>
</feature>
<accession>A0A974CXM1</accession>
<evidence type="ECO:0000256" key="1">
    <source>
        <dbReference type="SAM" id="MobiDB-lite"/>
    </source>
</evidence>
<dbReference type="Proteomes" id="UP000694892">
    <property type="component" value="Chromosome 5L"/>
</dbReference>
<proteinExistence type="predicted"/>
<reference evidence="3" key="1">
    <citation type="journal article" date="2016" name="Nature">
        <title>Genome evolution in the allotetraploid frog Xenopus laevis.</title>
        <authorList>
            <person name="Session A.M."/>
            <person name="Uno Y."/>
            <person name="Kwon T."/>
            <person name="Chapman J.A."/>
            <person name="Toyoda A."/>
            <person name="Takahashi S."/>
            <person name="Fukui A."/>
            <person name="Hikosaka A."/>
            <person name="Suzuki A."/>
            <person name="Kondo M."/>
            <person name="van Heeringen S.J."/>
            <person name="Quigley I."/>
            <person name="Heinz S."/>
            <person name="Ogino H."/>
            <person name="Ochi H."/>
            <person name="Hellsten U."/>
            <person name="Lyons J.B."/>
            <person name="Simakov O."/>
            <person name="Putnam N."/>
            <person name="Stites J."/>
            <person name="Kuroki Y."/>
            <person name="Tanaka T."/>
            <person name="Michiue T."/>
            <person name="Watanabe M."/>
            <person name="Bogdanovic O."/>
            <person name="Lister R."/>
            <person name="Georgiou G."/>
            <person name="Paranjpe S.S."/>
            <person name="van Kruijsbergen I."/>
            <person name="Shu S."/>
            <person name="Carlson J."/>
            <person name="Kinoshita T."/>
            <person name="Ohta Y."/>
            <person name="Mawaribuchi S."/>
            <person name="Jenkins J."/>
            <person name="Grimwood J."/>
            <person name="Schmutz J."/>
            <person name="Mitros T."/>
            <person name="Mozaffari S.V."/>
            <person name="Suzuki Y."/>
            <person name="Haramoto Y."/>
            <person name="Yamamoto T.S."/>
            <person name="Takagi C."/>
            <person name="Heald R."/>
            <person name="Miller K."/>
            <person name="Haudenschild C."/>
            <person name="Kitzman J."/>
            <person name="Nakayama T."/>
            <person name="Izutsu Y."/>
            <person name="Robert J."/>
            <person name="Fortriede J."/>
            <person name="Burns K."/>
            <person name="Lotay V."/>
            <person name="Karimi K."/>
            <person name="Yasuoka Y."/>
            <person name="Dichmann D.S."/>
            <person name="Flajnik M.F."/>
            <person name="Houston D.W."/>
            <person name="Shendure J."/>
            <person name="DuPasquier L."/>
            <person name="Vize P.D."/>
            <person name="Zorn A.M."/>
            <person name="Ito M."/>
            <person name="Marcotte E.M."/>
            <person name="Wallingford J.B."/>
            <person name="Ito Y."/>
            <person name="Asashima M."/>
            <person name="Ueno N."/>
            <person name="Matsuda Y."/>
            <person name="Veenstra G.J."/>
            <person name="Fujiyama A."/>
            <person name="Harland R.M."/>
            <person name="Taira M."/>
            <person name="Rokhsar D.S."/>
        </authorList>
    </citation>
    <scope>NUCLEOTIDE SEQUENCE [LARGE SCALE GENOMIC DNA]</scope>
    <source>
        <strain evidence="3">J</strain>
    </source>
</reference>
<organism evidence="2 3">
    <name type="scientific">Xenopus laevis</name>
    <name type="common">African clawed frog</name>
    <dbReference type="NCBI Taxonomy" id="8355"/>
    <lineage>
        <taxon>Eukaryota</taxon>
        <taxon>Metazoa</taxon>
        <taxon>Chordata</taxon>
        <taxon>Craniata</taxon>
        <taxon>Vertebrata</taxon>
        <taxon>Euteleostomi</taxon>
        <taxon>Amphibia</taxon>
        <taxon>Batrachia</taxon>
        <taxon>Anura</taxon>
        <taxon>Pipoidea</taxon>
        <taxon>Pipidae</taxon>
        <taxon>Xenopodinae</taxon>
        <taxon>Xenopus</taxon>
        <taxon>Xenopus</taxon>
    </lineage>
</organism>
<dbReference type="EMBL" id="CM004474">
    <property type="protein sequence ID" value="OCT80560.1"/>
    <property type="molecule type" value="Genomic_DNA"/>
</dbReference>
<gene>
    <name evidence="2" type="ORF">XELAEV_18027371mg</name>
</gene>
<protein>
    <submittedName>
        <fullName evidence="2">Uncharacterized protein</fullName>
    </submittedName>
</protein>
<sequence length="75" mass="8402">MSLHQGCPNYGPRANCGPRLIFNWPAGSSISHHPPPQSVQWKWPAVNRKSAAVPEREPEEEQNVAEARHTRTCCT</sequence>
<evidence type="ECO:0000313" key="3">
    <source>
        <dbReference type="Proteomes" id="UP000694892"/>
    </source>
</evidence>
<evidence type="ECO:0000313" key="2">
    <source>
        <dbReference type="EMBL" id="OCT80560.1"/>
    </source>
</evidence>
<dbReference type="AlphaFoldDB" id="A0A974CXM1"/>
<name>A0A974CXM1_XENLA</name>